<accession>A0ABS1U7P4</accession>
<dbReference type="GO" id="GO:0016746">
    <property type="term" value="F:acyltransferase activity"/>
    <property type="evidence" value="ECO:0007669"/>
    <property type="project" value="UniProtKB-KW"/>
</dbReference>
<keyword evidence="3" id="KW-0808">Transferase</keyword>
<evidence type="ECO:0000313" key="3">
    <source>
        <dbReference type="EMBL" id="MBL6080693.1"/>
    </source>
</evidence>
<protein>
    <submittedName>
        <fullName evidence="3">Acyltransferase</fullName>
    </submittedName>
</protein>
<evidence type="ECO:0000259" key="2">
    <source>
        <dbReference type="Pfam" id="PF01757"/>
    </source>
</evidence>
<feature type="transmembrane region" description="Helical" evidence="1">
    <location>
        <begin position="279"/>
        <end position="296"/>
    </location>
</feature>
<feature type="domain" description="Acyltransferase 3" evidence="2">
    <location>
        <begin position="10"/>
        <end position="333"/>
    </location>
</feature>
<evidence type="ECO:0000313" key="4">
    <source>
        <dbReference type="Proteomes" id="UP000660885"/>
    </source>
</evidence>
<feature type="transmembrane region" description="Helical" evidence="1">
    <location>
        <begin position="249"/>
        <end position="267"/>
    </location>
</feature>
<feature type="transmembrane region" description="Helical" evidence="1">
    <location>
        <begin position="41"/>
        <end position="60"/>
    </location>
</feature>
<dbReference type="Pfam" id="PF01757">
    <property type="entry name" value="Acyl_transf_3"/>
    <property type="match status" value="1"/>
</dbReference>
<gene>
    <name evidence="3" type="ORF">JMJ56_21995</name>
</gene>
<feature type="transmembrane region" description="Helical" evidence="1">
    <location>
        <begin position="133"/>
        <end position="156"/>
    </location>
</feature>
<keyword evidence="1" id="KW-0472">Membrane</keyword>
<keyword evidence="1" id="KW-1133">Transmembrane helix</keyword>
<keyword evidence="3" id="KW-0012">Acyltransferase</keyword>
<comment type="caution">
    <text evidence="3">The sequence shown here is derived from an EMBL/GenBank/DDBJ whole genome shotgun (WGS) entry which is preliminary data.</text>
</comment>
<reference evidence="3 4" key="1">
    <citation type="submission" date="2021-01" db="EMBL/GenBank/DDBJ databases">
        <title>Belnapia mucosa sp. nov. and Belnapia arida sp. nov., isolated from the Tabernas Desert (Almeria, Spain).</title>
        <authorList>
            <person name="Molina-Menor E."/>
            <person name="Vidal-Verdu A."/>
            <person name="Calonge A."/>
            <person name="Satari L."/>
            <person name="Pereto J."/>
            <person name="Porcar M."/>
        </authorList>
    </citation>
    <scope>NUCLEOTIDE SEQUENCE [LARGE SCALE GENOMIC DNA]</scope>
    <source>
        <strain evidence="3 4">T18</strain>
    </source>
</reference>
<keyword evidence="4" id="KW-1185">Reference proteome</keyword>
<feature type="transmembrane region" description="Helical" evidence="1">
    <location>
        <begin position="163"/>
        <end position="184"/>
    </location>
</feature>
<feature type="transmembrane region" description="Helical" evidence="1">
    <location>
        <begin position="196"/>
        <end position="214"/>
    </location>
</feature>
<feature type="transmembrane region" description="Helical" evidence="1">
    <location>
        <begin position="226"/>
        <end position="243"/>
    </location>
</feature>
<feature type="transmembrane region" description="Helical" evidence="1">
    <location>
        <begin position="81"/>
        <end position="102"/>
    </location>
</feature>
<feature type="transmembrane region" description="Helical" evidence="1">
    <location>
        <begin position="316"/>
        <end position="337"/>
    </location>
</feature>
<feature type="transmembrane region" description="Helical" evidence="1">
    <location>
        <begin position="7"/>
        <end position="29"/>
    </location>
</feature>
<evidence type="ECO:0000256" key="1">
    <source>
        <dbReference type="SAM" id="Phobius"/>
    </source>
</evidence>
<name>A0ABS1U7P4_9PROT</name>
<dbReference type="EMBL" id="JAETWB010000016">
    <property type="protein sequence ID" value="MBL6080693.1"/>
    <property type="molecule type" value="Genomic_DNA"/>
</dbReference>
<organism evidence="3 4">
    <name type="scientific">Belnapia arida</name>
    <dbReference type="NCBI Taxonomy" id="2804533"/>
    <lineage>
        <taxon>Bacteria</taxon>
        <taxon>Pseudomonadati</taxon>
        <taxon>Pseudomonadota</taxon>
        <taxon>Alphaproteobacteria</taxon>
        <taxon>Acetobacterales</taxon>
        <taxon>Roseomonadaceae</taxon>
        <taxon>Belnapia</taxon>
    </lineage>
</organism>
<proteinExistence type="predicted"/>
<keyword evidence="1" id="KW-0812">Transmembrane</keyword>
<dbReference type="Proteomes" id="UP000660885">
    <property type="component" value="Unassembled WGS sequence"/>
</dbReference>
<sequence length="361" mass="39267">MKSDKSLYLNLEGLRGIAAIAVFFLHASINGIQPPVSLPGSYLAVDLFFVLSGFVIEFAFGGRLEGGMSPGRFILARLIRLYPLYIVGSIAGLLSATIAFFLHAGELNAPGLFAAAVSALFMLPSPTADQTNVVFVLNTPGWSLFFELFVNTLYVVIRPLLTFQVLSGIILVSASLLCYATFSAGHGDVGSAWSEFYGGFPRVCFSFFVGVFLFRVAPAARKPSAYAWIIAVLPIIVFAIPASGVARPILDIFFVMLVFPAIIYFAVAHEPLGLKAKLFRLLGLISYPLYVIHYPILEMTRRALRLFGADPVHQSALLSFGLAVGIALLSWFLVVVYDQPLRRLVSAKLLSSRTKSQSAQL</sequence>
<dbReference type="RefSeq" id="WP_202833923.1">
    <property type="nucleotide sequence ID" value="NZ_JAETWB010000016.1"/>
</dbReference>
<dbReference type="InterPro" id="IPR050879">
    <property type="entry name" value="Acyltransferase_3"/>
</dbReference>
<dbReference type="PANTHER" id="PTHR23028:SF134">
    <property type="entry name" value="PUTATIVE (AFU_ORTHOLOGUE AFUA_4G08520)-RELATED"/>
    <property type="match status" value="1"/>
</dbReference>
<dbReference type="InterPro" id="IPR002656">
    <property type="entry name" value="Acyl_transf_3_dom"/>
</dbReference>
<dbReference type="PANTHER" id="PTHR23028">
    <property type="entry name" value="ACETYLTRANSFERASE"/>
    <property type="match status" value="1"/>
</dbReference>